<dbReference type="HOGENOM" id="CLU_1242987_0_0_2"/>
<feature type="region of interest" description="Disordered" evidence="1">
    <location>
        <begin position="1"/>
        <end position="38"/>
    </location>
</feature>
<sequence length="222" mass="25387">MGKTWKELGISRKKGGKKKNKKSGSKLKPVWTPPAPRKRGTVEEFENLGMKVEWVDGKVIIHRNGRVETYNNFDELRVPSRKGIKNLNVQQPKPNAVYTEHNGVKYYLFPNINVAVAMRVTYWPDESEVQPPEHLFGPATPQEFADAIRARIQSGSLNPQAEKIYREYKEKAWKQQTRKAVSRAIRAVAKQNGVQLPPRDVPVSQALIEEMQERGFEVKIKA</sequence>
<proteinExistence type="predicted"/>
<dbReference type="RefSeq" id="WP_012965024.1">
    <property type="nucleotide sequence ID" value="NC_013849.1"/>
</dbReference>
<evidence type="ECO:0000256" key="1">
    <source>
        <dbReference type="SAM" id="MobiDB-lite"/>
    </source>
</evidence>
<dbReference type="EMBL" id="CP001899">
    <property type="protein sequence ID" value="ADC64678.1"/>
    <property type="molecule type" value="Genomic_DNA"/>
</dbReference>
<protein>
    <submittedName>
        <fullName evidence="2">Uncharacterized protein</fullName>
    </submittedName>
</protein>
<gene>
    <name evidence="2" type="ordered locus">Ferp_0504</name>
</gene>
<accession>D3S345</accession>
<dbReference type="PaxDb" id="589924-Ferp_0504"/>
<feature type="compositionally biased region" description="Basic residues" evidence="1">
    <location>
        <begin position="11"/>
        <end position="25"/>
    </location>
</feature>
<dbReference type="KEGG" id="fpl:Ferp_0504"/>
<reference evidence="2 3" key="2">
    <citation type="journal article" date="2011" name="Stand. Genomic Sci.">
        <title>Complete genome sequence of Ferroglobus placidus AEDII12DO.</title>
        <authorList>
            <person name="Anderson I."/>
            <person name="Risso C."/>
            <person name="Holmes D."/>
            <person name="Lucas S."/>
            <person name="Copeland A."/>
            <person name="Lapidus A."/>
            <person name="Cheng J.F."/>
            <person name="Bruce D."/>
            <person name="Goodwin L."/>
            <person name="Pitluck S."/>
            <person name="Saunders E."/>
            <person name="Brettin T."/>
            <person name="Detter J.C."/>
            <person name="Han C."/>
            <person name="Tapia R."/>
            <person name="Larimer F."/>
            <person name="Land M."/>
            <person name="Hauser L."/>
            <person name="Woyke T."/>
            <person name="Lovley D."/>
            <person name="Kyrpides N."/>
            <person name="Ivanova N."/>
        </authorList>
    </citation>
    <scope>NUCLEOTIDE SEQUENCE [LARGE SCALE GENOMIC DNA]</scope>
    <source>
        <strain evidence="3">DSM 10642 / AEDII12DO</strain>
    </source>
</reference>
<evidence type="ECO:0000313" key="3">
    <source>
        <dbReference type="Proteomes" id="UP000002613"/>
    </source>
</evidence>
<dbReference type="AlphaFoldDB" id="D3S345"/>
<feature type="compositionally biased region" description="Basic and acidic residues" evidence="1">
    <location>
        <begin position="1"/>
        <end position="10"/>
    </location>
</feature>
<dbReference type="Proteomes" id="UP000002613">
    <property type="component" value="Chromosome"/>
</dbReference>
<dbReference type="STRING" id="589924.Ferp_0504"/>
<keyword evidence="3" id="KW-1185">Reference proteome</keyword>
<reference evidence="3" key="1">
    <citation type="submission" date="2010-02" db="EMBL/GenBank/DDBJ databases">
        <title>Complete sequence of Ferroglobus placidus DSM 10642.</title>
        <authorList>
            <consortium name="US DOE Joint Genome Institute"/>
            <person name="Lucas S."/>
            <person name="Copeland A."/>
            <person name="Lapidus A."/>
            <person name="Cheng J.-F."/>
            <person name="Bruce D."/>
            <person name="Goodwin L."/>
            <person name="Pitluck S."/>
            <person name="Saunders E."/>
            <person name="Brettin T."/>
            <person name="Detter J.C."/>
            <person name="Han C."/>
            <person name="Tapia R."/>
            <person name="Larimer F."/>
            <person name="Land M."/>
            <person name="Hauser L."/>
            <person name="Kyrpides N."/>
            <person name="Ivanova N."/>
            <person name="Holmes D."/>
            <person name="Lovley D."/>
            <person name="Kyrpides N."/>
            <person name="Anderson I.J."/>
            <person name="Woyke T."/>
        </authorList>
    </citation>
    <scope>NUCLEOTIDE SEQUENCE [LARGE SCALE GENOMIC DNA]</scope>
    <source>
        <strain evidence="3">DSM 10642 / AEDII12DO</strain>
    </source>
</reference>
<organism evidence="2 3">
    <name type="scientific">Ferroglobus placidus (strain DSM 10642 / AEDII12DO)</name>
    <dbReference type="NCBI Taxonomy" id="589924"/>
    <lineage>
        <taxon>Archaea</taxon>
        <taxon>Methanobacteriati</taxon>
        <taxon>Methanobacteriota</taxon>
        <taxon>Archaeoglobi</taxon>
        <taxon>Archaeoglobales</taxon>
        <taxon>Archaeoglobaceae</taxon>
        <taxon>Ferroglobus</taxon>
    </lineage>
</organism>
<evidence type="ECO:0000313" key="2">
    <source>
        <dbReference type="EMBL" id="ADC64678.1"/>
    </source>
</evidence>
<name>D3S345_FERPA</name>
<dbReference type="GeneID" id="8778005"/>